<dbReference type="EMBL" id="LUHQ01000001">
    <property type="protein sequence ID" value="OAP19404.1"/>
    <property type="molecule type" value="Genomic_DNA"/>
</dbReference>
<dbReference type="InterPro" id="IPR011011">
    <property type="entry name" value="Znf_FYVE_PHD"/>
</dbReference>
<dbReference type="PANTHER" id="PTHR33304:SF18">
    <property type="entry name" value="CHROMATIN REGULATOR PHD FAMILY-RELATED"/>
    <property type="match status" value="1"/>
</dbReference>
<evidence type="ECO:0000313" key="9">
    <source>
        <dbReference type="Proteomes" id="UP000078284"/>
    </source>
</evidence>
<dbReference type="GO" id="GO:0034244">
    <property type="term" value="P:negative regulation of transcription elongation by RNA polymerase II"/>
    <property type="evidence" value="ECO:0007669"/>
    <property type="project" value="InterPro"/>
</dbReference>
<keyword evidence="3" id="KW-0862">Zinc</keyword>
<evidence type="ECO:0000259" key="7">
    <source>
        <dbReference type="PROSITE" id="PS50016"/>
    </source>
</evidence>
<keyword evidence="1" id="KW-0479">Metal-binding</keyword>
<proteinExistence type="predicted"/>
<dbReference type="SMART" id="SM00249">
    <property type="entry name" value="PHD"/>
    <property type="match status" value="1"/>
</dbReference>
<dbReference type="Proteomes" id="UP000078284">
    <property type="component" value="Chromosome 1"/>
</dbReference>
<dbReference type="InterPro" id="IPR013083">
    <property type="entry name" value="Znf_RING/FYVE/PHD"/>
</dbReference>
<evidence type="ECO:0000313" key="8">
    <source>
        <dbReference type="EMBL" id="OAP19404.1"/>
    </source>
</evidence>
<evidence type="ECO:0000256" key="4">
    <source>
        <dbReference type="ARBA" id="ARBA00023015"/>
    </source>
</evidence>
<sequence>MSVHVKEPVCETCGDIGFEEALVFCDSCKIESIHRYCIGITPTPFTEYITWICEDCDESDSDSDCKELDQTAKLTHILKKSDKKKKKRKKKKKKSKYLDKYILKLRLFIVTLRRSITN</sequence>
<evidence type="ECO:0000256" key="1">
    <source>
        <dbReference type="ARBA" id="ARBA00022723"/>
    </source>
</evidence>
<gene>
    <name evidence="8" type="ordered locus">AXX17_At1g39640</name>
</gene>
<dbReference type="Pfam" id="PF00628">
    <property type="entry name" value="PHD"/>
    <property type="match status" value="1"/>
</dbReference>
<keyword evidence="2 6" id="KW-0863">Zinc-finger</keyword>
<dbReference type="Gene3D" id="3.30.40.10">
    <property type="entry name" value="Zinc/RING finger domain, C3HC4 (zinc finger)"/>
    <property type="match status" value="1"/>
</dbReference>
<dbReference type="PROSITE" id="PS50016">
    <property type="entry name" value="ZF_PHD_2"/>
    <property type="match status" value="1"/>
</dbReference>
<reference evidence="9" key="1">
    <citation type="journal article" date="2016" name="Proc. Natl. Acad. Sci. U.S.A.">
        <title>Chromosome-level assembly of Arabidopsis thaliana Ler reveals the extent of translocation and inversion polymorphisms.</title>
        <authorList>
            <person name="Zapata L."/>
            <person name="Ding J."/>
            <person name="Willing E.M."/>
            <person name="Hartwig B."/>
            <person name="Bezdan D."/>
            <person name="Jiao W.B."/>
            <person name="Patel V."/>
            <person name="Velikkakam James G."/>
            <person name="Koornneef M."/>
            <person name="Ossowski S."/>
            <person name="Schneeberger K."/>
        </authorList>
    </citation>
    <scope>NUCLEOTIDE SEQUENCE [LARGE SCALE GENOMIC DNA]</scope>
    <source>
        <strain evidence="9">cv. Landsberg erecta</strain>
    </source>
</reference>
<evidence type="ECO:0000256" key="3">
    <source>
        <dbReference type="ARBA" id="ARBA00022833"/>
    </source>
</evidence>
<dbReference type="InterPro" id="IPR019787">
    <property type="entry name" value="Znf_PHD-finger"/>
</dbReference>
<feature type="domain" description="PHD-type" evidence="7">
    <location>
        <begin position="7"/>
        <end position="59"/>
    </location>
</feature>
<dbReference type="AlphaFoldDB" id="A0A178WMH9"/>
<dbReference type="GO" id="GO:0140566">
    <property type="term" value="F:histone reader activity"/>
    <property type="evidence" value="ECO:0007669"/>
    <property type="project" value="InterPro"/>
</dbReference>
<evidence type="ECO:0000256" key="5">
    <source>
        <dbReference type="ARBA" id="ARBA00023163"/>
    </source>
</evidence>
<keyword evidence="5" id="KW-0804">Transcription</keyword>
<protein>
    <recommendedName>
        <fullName evidence="7">PHD-type domain-containing protein</fullName>
    </recommendedName>
</protein>
<accession>A0A178WMH9</accession>
<dbReference type="InterPro" id="IPR001965">
    <property type="entry name" value="Znf_PHD"/>
</dbReference>
<dbReference type="InterPro" id="IPR049914">
    <property type="entry name" value="PHD1-3/5-6"/>
</dbReference>
<dbReference type="SUPFAM" id="SSF57903">
    <property type="entry name" value="FYVE/PHD zinc finger"/>
    <property type="match status" value="1"/>
</dbReference>
<comment type="caution">
    <text evidence="8">The sequence shown here is derived from an EMBL/GenBank/DDBJ whole genome shotgun (WGS) entry which is preliminary data.</text>
</comment>
<evidence type="ECO:0000256" key="2">
    <source>
        <dbReference type="ARBA" id="ARBA00022771"/>
    </source>
</evidence>
<dbReference type="ExpressionAtlas" id="A0A178WMH9">
    <property type="expression patterns" value="baseline and differential"/>
</dbReference>
<name>A0A178WMH9_ARATH</name>
<evidence type="ECO:0000256" key="6">
    <source>
        <dbReference type="PROSITE-ProRule" id="PRU00146"/>
    </source>
</evidence>
<keyword evidence="4" id="KW-0805">Transcription regulation</keyword>
<organism evidence="8 9">
    <name type="scientific">Arabidopsis thaliana</name>
    <name type="common">Mouse-ear cress</name>
    <dbReference type="NCBI Taxonomy" id="3702"/>
    <lineage>
        <taxon>Eukaryota</taxon>
        <taxon>Viridiplantae</taxon>
        <taxon>Streptophyta</taxon>
        <taxon>Embryophyta</taxon>
        <taxon>Tracheophyta</taxon>
        <taxon>Spermatophyta</taxon>
        <taxon>Magnoliopsida</taxon>
        <taxon>eudicotyledons</taxon>
        <taxon>Gunneridae</taxon>
        <taxon>Pentapetalae</taxon>
        <taxon>rosids</taxon>
        <taxon>malvids</taxon>
        <taxon>Brassicales</taxon>
        <taxon>Brassicaceae</taxon>
        <taxon>Camelineae</taxon>
        <taxon>Arabidopsis</taxon>
    </lineage>
</organism>
<dbReference type="GO" id="GO:0008270">
    <property type="term" value="F:zinc ion binding"/>
    <property type="evidence" value="ECO:0007669"/>
    <property type="project" value="UniProtKB-KW"/>
</dbReference>
<dbReference type="PANTHER" id="PTHR33304">
    <property type="match status" value="1"/>
</dbReference>